<evidence type="ECO:0000256" key="1">
    <source>
        <dbReference type="SAM" id="Phobius"/>
    </source>
</evidence>
<feature type="transmembrane region" description="Helical" evidence="1">
    <location>
        <begin position="40"/>
        <end position="58"/>
    </location>
</feature>
<feature type="non-terminal residue" evidence="2">
    <location>
        <position position="190"/>
    </location>
</feature>
<accession>A0A642C4L4</accession>
<keyword evidence="1" id="KW-1133">Transmembrane helix</keyword>
<name>A0A642C4L4_BACOV</name>
<sequence>MLVVCGRNNAIKLDKYFGIYLVFIVGYILAQIYTGYMFEMIRLLLGYYLVSYVAYQSTKLFIRKTGNANLLLVILFFVGIADGLVTVGQMYQVPYAHEISLLLGNNALGDIYDAMSARSQENMLGYTIPGLFGPVPNGYFISAITLLCFYNKKAKITIINLVLVFFFIYTTFIIQERTALVACVVLSLFS</sequence>
<dbReference type="Proteomes" id="UP000435985">
    <property type="component" value="Unassembled WGS sequence"/>
</dbReference>
<keyword evidence="1" id="KW-0472">Membrane</keyword>
<feature type="transmembrane region" description="Helical" evidence="1">
    <location>
        <begin position="131"/>
        <end position="150"/>
    </location>
</feature>
<feature type="transmembrane region" description="Helical" evidence="1">
    <location>
        <begin position="16"/>
        <end position="34"/>
    </location>
</feature>
<feature type="transmembrane region" description="Helical" evidence="1">
    <location>
        <begin position="70"/>
        <end position="91"/>
    </location>
</feature>
<organism evidence="2 3">
    <name type="scientific">Bacteroides ovatus</name>
    <dbReference type="NCBI Taxonomy" id="28116"/>
    <lineage>
        <taxon>Bacteria</taxon>
        <taxon>Pseudomonadati</taxon>
        <taxon>Bacteroidota</taxon>
        <taxon>Bacteroidia</taxon>
        <taxon>Bacteroidales</taxon>
        <taxon>Bacteroidaceae</taxon>
        <taxon>Bacteroides</taxon>
    </lineage>
</organism>
<comment type="caution">
    <text evidence="2">The sequence shown here is derived from an EMBL/GenBank/DDBJ whole genome shotgun (WGS) entry which is preliminary data.</text>
</comment>
<evidence type="ECO:0000313" key="3">
    <source>
        <dbReference type="Proteomes" id="UP000435985"/>
    </source>
</evidence>
<reference evidence="2 3" key="1">
    <citation type="journal article" date="2019" name="Nat. Med.">
        <title>A library of human gut bacterial isolates paired with longitudinal multiomics data enables mechanistic microbiome research.</title>
        <authorList>
            <person name="Poyet M."/>
            <person name="Groussin M."/>
            <person name="Gibbons S.M."/>
            <person name="Avila-Pacheco J."/>
            <person name="Jiang X."/>
            <person name="Kearney S.M."/>
            <person name="Perrotta A.R."/>
            <person name="Berdy B."/>
            <person name="Zhao S."/>
            <person name="Lieberman T.D."/>
            <person name="Swanson P.K."/>
            <person name="Smith M."/>
            <person name="Roesemann S."/>
            <person name="Alexander J.E."/>
            <person name="Rich S.A."/>
            <person name="Livny J."/>
            <person name="Vlamakis H."/>
            <person name="Clish C."/>
            <person name="Bullock K."/>
            <person name="Deik A."/>
            <person name="Scott J."/>
            <person name="Pierce K.A."/>
            <person name="Xavier R.J."/>
            <person name="Alm E.J."/>
        </authorList>
    </citation>
    <scope>NUCLEOTIDE SEQUENCE [LARGE SCALE GENOMIC DNA]</scope>
    <source>
        <strain evidence="2 3">BIOML-A14</strain>
    </source>
</reference>
<protein>
    <submittedName>
        <fullName evidence="2">Uncharacterized protein</fullName>
    </submittedName>
</protein>
<proteinExistence type="predicted"/>
<feature type="transmembrane region" description="Helical" evidence="1">
    <location>
        <begin position="162"/>
        <end position="189"/>
    </location>
</feature>
<dbReference type="EMBL" id="VWFO01000221">
    <property type="protein sequence ID" value="KAA4659246.1"/>
    <property type="molecule type" value="Genomic_DNA"/>
</dbReference>
<keyword evidence="1" id="KW-0812">Transmembrane</keyword>
<dbReference type="AlphaFoldDB" id="A0A642C4L4"/>
<gene>
    <name evidence="2" type="ORF">F3B98_28515</name>
</gene>
<evidence type="ECO:0000313" key="2">
    <source>
        <dbReference type="EMBL" id="KAA4659246.1"/>
    </source>
</evidence>